<evidence type="ECO:0000259" key="3">
    <source>
        <dbReference type="Pfam" id="PF13556"/>
    </source>
</evidence>
<dbReference type="InterPro" id="IPR051448">
    <property type="entry name" value="CdaR-like_regulators"/>
</dbReference>
<dbReference type="Pfam" id="PF07905">
    <property type="entry name" value="PucR"/>
    <property type="match status" value="1"/>
</dbReference>
<dbReference type="InterPro" id="IPR012914">
    <property type="entry name" value="PucR_dom"/>
</dbReference>
<name>A0A261EXQ9_9BIFI</name>
<evidence type="ECO:0000313" key="5">
    <source>
        <dbReference type="Proteomes" id="UP000216725"/>
    </source>
</evidence>
<sequence>MTVRELLAEDALHLQLVVLGNSANLERSIYWVHITEVVDSTEFCEPGEILLTIGLDMPQIDDRSAQAAMDADPQEMARFNRMCDAFVTGMVDAGVLACGFGVGMRHPTVPRALIEAASRHGLPLFEIPIETTFQDISRTVSQSIADEGHRFLRDSYSLQRTFIAAAKSPDPIHATVIDVADSIGGWAAFVTPAGEVWDVSHSGARGMARTVALTYRALHQLGDDNLAPSHASVFDHEGSLCCAAELHDASQRPLGLMLGVAPEQGTDEMAVRTAVMNAADVLSVTVAQAMLRQIQLRSLRATVMRGMANGLGRGLSDVAAELWGPLPHAPVAVLCVDGEAEDLTRLYEAQALSAGLDGIEGIGGISRISGMADPRSDPSDATMARTPQATQGPQVAQRPDDGSVLFGDFDNKLWFLVSRNEGAGLRERIKAAAQRLGIQRCGIGMATATSWETLRSAYAEARLDLQMSAMPLSAGGPGGGAIADLDIMHLIAPRVAESFCQAFLRPLLEDGHGATGATRHTLLRTASSFVISSFNITTTAQRLGVHRHTVENRLARIEQLLGVDLANAHDLMRLYLAIEEYTRSHPDSPAA</sequence>
<feature type="domain" description="PucR C-terminal helix-turn-helix" evidence="3">
    <location>
        <begin position="522"/>
        <end position="578"/>
    </location>
</feature>
<feature type="compositionally biased region" description="Polar residues" evidence="1">
    <location>
        <begin position="385"/>
        <end position="394"/>
    </location>
</feature>
<evidence type="ECO:0000256" key="1">
    <source>
        <dbReference type="SAM" id="MobiDB-lite"/>
    </source>
</evidence>
<dbReference type="InterPro" id="IPR042070">
    <property type="entry name" value="PucR_C-HTH_sf"/>
</dbReference>
<protein>
    <submittedName>
        <fullName evidence="4">Purine catabolism regulatory protein-like family</fullName>
    </submittedName>
</protein>
<dbReference type="OrthoDB" id="8450798at2"/>
<dbReference type="InterPro" id="IPR025736">
    <property type="entry name" value="PucR_C-HTH_dom"/>
</dbReference>
<dbReference type="RefSeq" id="WP_158216333.1">
    <property type="nucleotide sequence ID" value="NZ_MWWR01000007.1"/>
</dbReference>
<dbReference type="Proteomes" id="UP000216725">
    <property type="component" value="Unassembled WGS sequence"/>
</dbReference>
<dbReference type="PANTHER" id="PTHR33744:SF1">
    <property type="entry name" value="DNA-BINDING TRANSCRIPTIONAL ACTIVATOR ADER"/>
    <property type="match status" value="1"/>
</dbReference>
<comment type="caution">
    <text evidence="4">The sequence shown here is derived from an EMBL/GenBank/DDBJ whole genome shotgun (WGS) entry which is preliminary data.</text>
</comment>
<dbReference type="Gene3D" id="1.10.10.2840">
    <property type="entry name" value="PucR C-terminal helix-turn-helix domain"/>
    <property type="match status" value="1"/>
</dbReference>
<keyword evidence="5" id="KW-1185">Reference proteome</keyword>
<evidence type="ECO:0000259" key="2">
    <source>
        <dbReference type="Pfam" id="PF07905"/>
    </source>
</evidence>
<reference evidence="4 5" key="1">
    <citation type="journal article" date="2017" name="BMC Genomics">
        <title>Comparative genomic and phylogenomic analyses of the Bifidobacteriaceae family.</title>
        <authorList>
            <person name="Lugli G.A."/>
            <person name="Milani C."/>
            <person name="Turroni F."/>
            <person name="Duranti S."/>
            <person name="Mancabelli L."/>
            <person name="Mangifesta M."/>
            <person name="Ferrario C."/>
            <person name="Modesto M."/>
            <person name="Mattarelli P."/>
            <person name="Jiri K."/>
            <person name="van Sinderen D."/>
            <person name="Ventura M."/>
        </authorList>
    </citation>
    <scope>NUCLEOTIDE SEQUENCE [LARGE SCALE GENOMIC DNA]</scope>
    <source>
        <strain evidence="4 5">DSM 24742</strain>
    </source>
</reference>
<dbReference type="EMBL" id="MWWR01000007">
    <property type="protein sequence ID" value="OZG51660.1"/>
    <property type="molecule type" value="Genomic_DNA"/>
</dbReference>
<feature type="region of interest" description="Disordered" evidence="1">
    <location>
        <begin position="371"/>
        <end position="400"/>
    </location>
</feature>
<organism evidence="4 5">
    <name type="scientific">Pseudoscardovia radai</name>
    <dbReference type="NCBI Taxonomy" id="987066"/>
    <lineage>
        <taxon>Bacteria</taxon>
        <taxon>Bacillati</taxon>
        <taxon>Actinomycetota</taxon>
        <taxon>Actinomycetes</taxon>
        <taxon>Bifidobacteriales</taxon>
        <taxon>Bifidobacteriaceae</taxon>
        <taxon>Pseudoscardovia</taxon>
    </lineage>
</organism>
<gene>
    <name evidence="4" type="ORF">PSRA_1057</name>
</gene>
<dbReference type="PANTHER" id="PTHR33744">
    <property type="entry name" value="CARBOHYDRATE DIACID REGULATOR"/>
    <property type="match status" value="1"/>
</dbReference>
<dbReference type="AlphaFoldDB" id="A0A261EXQ9"/>
<feature type="domain" description="Purine catabolism PurC-like" evidence="2">
    <location>
        <begin position="5"/>
        <end position="144"/>
    </location>
</feature>
<accession>A0A261EXQ9</accession>
<proteinExistence type="predicted"/>
<dbReference type="Pfam" id="PF13556">
    <property type="entry name" value="HTH_30"/>
    <property type="match status" value="1"/>
</dbReference>
<evidence type="ECO:0000313" key="4">
    <source>
        <dbReference type="EMBL" id="OZG51660.1"/>
    </source>
</evidence>